<feature type="region of interest" description="Disordered" evidence="1">
    <location>
        <begin position="1005"/>
        <end position="1050"/>
    </location>
</feature>
<dbReference type="InterPro" id="IPR044048">
    <property type="entry name" value="Big_12"/>
</dbReference>
<feature type="transmembrane region" description="Helical" evidence="2">
    <location>
        <begin position="676"/>
        <end position="696"/>
    </location>
</feature>
<dbReference type="AlphaFoldDB" id="A0A699I0R1"/>
<feature type="transmembrane region" description="Helical" evidence="2">
    <location>
        <begin position="635"/>
        <end position="656"/>
    </location>
</feature>
<reference evidence="4" key="1">
    <citation type="journal article" date="2019" name="Sci. Rep.">
        <title>Draft genome of Tanacetum cinerariifolium, the natural source of mosquito coil.</title>
        <authorList>
            <person name="Yamashiro T."/>
            <person name="Shiraishi A."/>
            <person name="Satake H."/>
            <person name="Nakayama K."/>
        </authorList>
    </citation>
    <scope>NUCLEOTIDE SEQUENCE</scope>
</reference>
<evidence type="ECO:0000256" key="2">
    <source>
        <dbReference type="SAM" id="Phobius"/>
    </source>
</evidence>
<feature type="compositionally biased region" description="Polar residues" evidence="1">
    <location>
        <begin position="1035"/>
        <end position="1045"/>
    </location>
</feature>
<name>A0A699I0R1_TANCI</name>
<comment type="caution">
    <text evidence="4">The sequence shown here is derived from an EMBL/GenBank/DDBJ whole genome shotgun (WGS) entry which is preliminary data.</text>
</comment>
<evidence type="ECO:0000313" key="4">
    <source>
        <dbReference type="EMBL" id="GEY90351.1"/>
    </source>
</evidence>
<feature type="transmembrane region" description="Helical" evidence="2">
    <location>
        <begin position="702"/>
        <end position="725"/>
    </location>
</feature>
<feature type="transmembrane region" description="Helical" evidence="2">
    <location>
        <begin position="868"/>
        <end position="888"/>
    </location>
</feature>
<feature type="compositionally biased region" description="Polar residues" evidence="1">
    <location>
        <begin position="1005"/>
        <end position="1027"/>
    </location>
</feature>
<dbReference type="Pfam" id="PF19078">
    <property type="entry name" value="Big_12"/>
    <property type="match status" value="1"/>
</dbReference>
<sequence>MAALLKLHPPKRKNKAALITCSWAIWLLIVGLLCIQVESASLKDSIKLLKKPELISNIDSPTFSFQVGDAESSCTNCTSSCKLDDLRPSNCSSGEISYTKLQDGNHTFEVCINGSHPIHCVTCNWTIDTVPPTATVTASTSFTNGSSVSVYVSFSEPCGGGIRCLSVNDCSLLAYGPGNVIPSTLKIIKPNREFSISLNMSTSVEYGRVVLVTDKRFCKDAAGNQFTRTKASWFFVHFDRRDVYVDLRTRIPEQLLPLDNNVRLVQATNKPKNLKLYLYFTQPIVNTSAEVLKSITVSQGSLISATSNNDTLGNRRFGFQFVDIANVAIVTAQLDSGLVLTRQGTPVSPIAPVTFLFDSQRPDVRLSTASHMKTQQEHIPVTIKFMKPVFGFNMSHLSISGGQMQGFREISKSIYSVTVQPTEDTILLHVPENVTTDVAGNTNLQSNILRLFHYSVPAASLALSCSATAAFVLTAVVATLLTISTASLQNYGAFLTPSPLLTSSPARILFRIVCHIQIFALSGWLAAPLPIEYSEFAKGLRWSIPYFRLPWETGYVKPVWPMNPHSYGSRIDDSGPHNHKQVKVTSLDNPGPVYGLPLTAMEYRSFFESQNMIPEAEYITDLNDSHGWRDFNRSMFWLAVICGGLIILHILFILILKLRKKKEKESTTVSVIFPRFEVFLVILAVPCVSAASASLLKGGSASGIAVGVLLLGTVIFLILALFMFLSIGISFGKLLVYKEIHHEDQKMHWYQTLIKVTLGPGKRGQWTWINTSNSKWLTILGPLFEDLRGPPKYMLSQIAGGLGYNTNRGSIIASDDENEDAEAPFVQKVFGILRIYYIFLESIKRVTLGILLFFMVLKKPFIKKKVQLVEIISVSSQLAIFATCLVLLRKNLSTNDQTKVGIAMLCMFLVAFIAQTLNEWNSLICQIKQLDPDNKSLCMGLKIASWGILLLFVPIRLMKNIESQFPLKGRMREDTLGAVSLGRFRSSSTPDRPWTKQLRDLAKSSFSRESNGNGTTPTDPSSSNTKWSGFWGKRSGSSSQATSMDSKSKPKGMYKDFEAIFGKDAESQPLLPSGLQPSCMKIFSQSRCFPTETPFALTERTMLPNILTVSSSPGQ</sequence>
<proteinExistence type="predicted"/>
<organism evidence="4">
    <name type="scientific">Tanacetum cinerariifolium</name>
    <name type="common">Dalmatian daisy</name>
    <name type="synonym">Chrysanthemum cinerariifolium</name>
    <dbReference type="NCBI Taxonomy" id="118510"/>
    <lineage>
        <taxon>Eukaryota</taxon>
        <taxon>Viridiplantae</taxon>
        <taxon>Streptophyta</taxon>
        <taxon>Embryophyta</taxon>
        <taxon>Tracheophyta</taxon>
        <taxon>Spermatophyta</taxon>
        <taxon>Magnoliopsida</taxon>
        <taxon>eudicotyledons</taxon>
        <taxon>Gunneridae</taxon>
        <taxon>Pentapetalae</taxon>
        <taxon>asterids</taxon>
        <taxon>campanulids</taxon>
        <taxon>Asterales</taxon>
        <taxon>Asteraceae</taxon>
        <taxon>Asteroideae</taxon>
        <taxon>Anthemideae</taxon>
        <taxon>Anthemidinae</taxon>
        <taxon>Tanacetum</taxon>
    </lineage>
</organism>
<feature type="domain" description="Bacterial Ig-like" evidence="3">
    <location>
        <begin position="358"/>
        <end position="445"/>
    </location>
</feature>
<feature type="transmembrane region" description="Helical" evidence="2">
    <location>
        <begin position="937"/>
        <end position="958"/>
    </location>
</feature>
<keyword evidence="2" id="KW-1133">Transmembrane helix</keyword>
<feature type="transmembrane region" description="Helical" evidence="2">
    <location>
        <begin position="900"/>
        <end position="917"/>
    </location>
</feature>
<evidence type="ECO:0000259" key="3">
    <source>
        <dbReference type="Pfam" id="PF19078"/>
    </source>
</evidence>
<feature type="transmembrane region" description="Helical" evidence="2">
    <location>
        <begin position="835"/>
        <end position="856"/>
    </location>
</feature>
<keyword evidence="2" id="KW-0812">Transmembrane</keyword>
<keyword evidence="2" id="KW-0472">Membrane</keyword>
<gene>
    <name evidence="4" type="ORF">Tci_462325</name>
</gene>
<accession>A0A699I0R1</accession>
<protein>
    <recommendedName>
        <fullName evidence="3">Bacterial Ig-like domain-containing protein</fullName>
    </recommendedName>
</protein>
<dbReference type="PANTHER" id="PTHR34677:SF1">
    <property type="entry name" value="TRANSMEMBRANE PROTEIN"/>
    <property type="match status" value="1"/>
</dbReference>
<dbReference type="EMBL" id="BKCJ010220890">
    <property type="protein sequence ID" value="GEY90351.1"/>
    <property type="molecule type" value="Genomic_DNA"/>
</dbReference>
<dbReference type="PANTHER" id="PTHR34677">
    <property type="match status" value="1"/>
</dbReference>
<evidence type="ECO:0000256" key="1">
    <source>
        <dbReference type="SAM" id="MobiDB-lite"/>
    </source>
</evidence>